<dbReference type="EMBL" id="LNCU01000098">
    <property type="protein sequence ID" value="KWV49833.1"/>
    <property type="molecule type" value="Genomic_DNA"/>
</dbReference>
<proteinExistence type="predicted"/>
<accession>A0A109JJ22</accession>
<feature type="signal peptide" evidence="1">
    <location>
        <begin position="1"/>
        <end position="19"/>
    </location>
</feature>
<dbReference type="RefSeq" id="WP_066512000.1">
    <property type="nucleotide sequence ID" value="NZ_LNCU01000098.1"/>
</dbReference>
<keyword evidence="3" id="KW-1185">Reference proteome</keyword>
<dbReference type="AlphaFoldDB" id="A0A109JJ22"/>
<organism evidence="2 3">
    <name type="scientific">Bradyrhizobium macuxiense</name>
    <dbReference type="NCBI Taxonomy" id="1755647"/>
    <lineage>
        <taxon>Bacteria</taxon>
        <taxon>Pseudomonadati</taxon>
        <taxon>Pseudomonadota</taxon>
        <taxon>Alphaproteobacteria</taxon>
        <taxon>Hyphomicrobiales</taxon>
        <taxon>Nitrobacteraceae</taxon>
        <taxon>Bradyrhizobium</taxon>
    </lineage>
</organism>
<evidence type="ECO:0000313" key="2">
    <source>
        <dbReference type="EMBL" id="KWV49833.1"/>
    </source>
</evidence>
<comment type="caution">
    <text evidence="2">The sequence shown here is derived from an EMBL/GenBank/DDBJ whole genome shotgun (WGS) entry which is preliminary data.</text>
</comment>
<dbReference type="Proteomes" id="UP000057737">
    <property type="component" value="Unassembled WGS sequence"/>
</dbReference>
<protein>
    <submittedName>
        <fullName evidence="2">Uncharacterized protein</fullName>
    </submittedName>
</protein>
<sequence length="179" mass="19658">MKLVKIAALVVAGTVSASAGEMSSDDIAKLPQDKVAAIKQYCANEWPDNYAMRVYCEDRQYGALKELIDRGSIEPKAKVSPDKPAAERTNDAAMAAVTYMTAQTKCDLSDEERNKLKKAMEDIIEGNGFTWDTLRANGATAVRGYLRDNPAWSKAMDDDQQAVVQVCRGVHTLIGKLRQ</sequence>
<evidence type="ECO:0000256" key="1">
    <source>
        <dbReference type="SAM" id="SignalP"/>
    </source>
</evidence>
<name>A0A109JJ22_9BRAD</name>
<keyword evidence="1" id="KW-0732">Signal</keyword>
<dbReference type="OrthoDB" id="7862753at2"/>
<evidence type="ECO:0000313" key="3">
    <source>
        <dbReference type="Proteomes" id="UP000057737"/>
    </source>
</evidence>
<feature type="chain" id="PRO_5007136853" evidence="1">
    <location>
        <begin position="20"/>
        <end position="179"/>
    </location>
</feature>
<gene>
    <name evidence="2" type="ORF">AS156_14980</name>
</gene>
<reference evidence="2 3" key="1">
    <citation type="submission" date="2015-11" db="EMBL/GenBank/DDBJ databases">
        <title>Draft Genome Sequence of the Strain BR 10303 (Bradyrhizobium sp.) isolated from nodules of Centrolobium paraense.</title>
        <authorList>
            <person name="Zelli J.E."/>
            <person name="Simoes-Araujo J.L."/>
            <person name="Barauna A.C."/>
            <person name="Silva K."/>
        </authorList>
    </citation>
    <scope>NUCLEOTIDE SEQUENCE [LARGE SCALE GENOMIC DNA]</scope>
    <source>
        <strain evidence="2 3">BR 10303</strain>
    </source>
</reference>